<evidence type="ECO:0000256" key="5">
    <source>
        <dbReference type="ARBA" id="ARBA00022516"/>
    </source>
</evidence>
<evidence type="ECO:0000256" key="1">
    <source>
        <dbReference type="ARBA" id="ARBA00004141"/>
    </source>
</evidence>
<dbReference type="InterPro" id="IPR007482">
    <property type="entry name" value="Tyr_Pase-like_PTPLA"/>
</dbReference>
<comment type="caution">
    <text evidence="13">Lacks conserved residue(s) required for the propagation of feature annotation.</text>
</comment>
<comment type="pathway">
    <text evidence="2 13">Lipid metabolism; fatty acid biosynthesis.</text>
</comment>
<evidence type="ECO:0000256" key="6">
    <source>
        <dbReference type="ARBA" id="ARBA00022692"/>
    </source>
</evidence>
<keyword evidence="11 13" id="KW-0275">Fatty acid biosynthesis</keyword>
<feature type="transmembrane region" description="Helical" evidence="13">
    <location>
        <begin position="137"/>
        <end position="160"/>
    </location>
</feature>
<proteinExistence type="evidence at transcript level"/>
<evidence type="ECO:0000256" key="3">
    <source>
        <dbReference type="ARBA" id="ARBA00007811"/>
    </source>
</evidence>
<dbReference type="EMBL" id="KM461424">
    <property type="protein sequence ID" value="AKM76667.1"/>
    <property type="molecule type" value="mRNA"/>
</dbReference>
<dbReference type="Pfam" id="PF04387">
    <property type="entry name" value="PTPLA"/>
    <property type="match status" value="1"/>
</dbReference>
<keyword evidence="7 13" id="KW-0276">Fatty acid metabolism</keyword>
<evidence type="ECO:0000256" key="2">
    <source>
        <dbReference type="ARBA" id="ARBA00005194"/>
    </source>
</evidence>
<comment type="subcellular location">
    <subcellularLocation>
        <location evidence="13">Endoplasmic reticulum membrane</location>
        <topology evidence="13">Multi-pass membrane protein</topology>
    </subcellularLocation>
    <subcellularLocation>
        <location evidence="1">Membrane</location>
        <topology evidence="1">Multi-pass membrane protein</topology>
    </subcellularLocation>
</comment>
<evidence type="ECO:0000256" key="4">
    <source>
        <dbReference type="ARBA" id="ARBA00013122"/>
    </source>
</evidence>
<feature type="transmembrane region" description="Helical" evidence="13">
    <location>
        <begin position="180"/>
        <end position="200"/>
    </location>
</feature>
<dbReference type="PANTHER" id="PTHR11035:SF35">
    <property type="entry name" value="VERY-LONG-CHAIN (3R)-3-HYDROXYACYL-COA DEHYDRATASE"/>
    <property type="match status" value="1"/>
</dbReference>
<organism evidence="14">
    <name type="scientific">Erodium chrysanthum</name>
    <dbReference type="NCBI Taxonomy" id="337364"/>
    <lineage>
        <taxon>Eukaryota</taxon>
        <taxon>Viridiplantae</taxon>
        <taxon>Streptophyta</taxon>
        <taxon>Embryophyta</taxon>
        <taxon>Tracheophyta</taxon>
        <taxon>Spermatophyta</taxon>
        <taxon>Magnoliopsida</taxon>
        <taxon>eudicotyledons</taxon>
        <taxon>Gunneridae</taxon>
        <taxon>Pentapetalae</taxon>
        <taxon>rosids</taxon>
        <taxon>malvids</taxon>
        <taxon>Geraniales</taxon>
        <taxon>Geraniaceae</taxon>
        <taxon>Erodium</taxon>
    </lineage>
</organism>
<accession>A0A0G4ANM8</accession>
<protein>
    <recommendedName>
        <fullName evidence="4 13">Very-long-chain (3R)-3-hydroxyacyl-CoA dehydratase</fullName>
        <ecNumber evidence="4 13">4.2.1.134</ecNumber>
    </recommendedName>
</protein>
<name>A0A0G4ANM8_9ROSI</name>
<evidence type="ECO:0000256" key="13">
    <source>
        <dbReference type="RuleBase" id="RU363109"/>
    </source>
</evidence>
<keyword evidence="8 13" id="KW-1133">Transmembrane helix</keyword>
<comment type="function">
    <text evidence="13">Catalyzes the third of the four reactions of the long-chain fatty acids elongation cycle. This endoplasmic reticulum-bound enzymatic process, allows the addition of two carbons to the chain of long- and very long-chain fatty acids/VLCFAs per cycle. This enzyme catalyzes the dehydration of the 3-hydroxyacyl-CoA intermediate into trans-2,3-enoyl-CoA, within each cycle of fatty acid elongation. Thereby, it participates to the production of VLCFAs of different chain lengths that are involved in multiple biological processes as precursors of membrane lipids and lipid mediators.</text>
</comment>
<evidence type="ECO:0000256" key="11">
    <source>
        <dbReference type="ARBA" id="ARBA00023160"/>
    </source>
</evidence>
<evidence type="ECO:0000256" key="10">
    <source>
        <dbReference type="ARBA" id="ARBA00023136"/>
    </source>
</evidence>
<keyword evidence="6 13" id="KW-0812">Transmembrane</keyword>
<keyword evidence="12 13" id="KW-0456">Lyase</keyword>
<dbReference type="GO" id="GO:0030497">
    <property type="term" value="P:fatty acid elongation"/>
    <property type="evidence" value="ECO:0007669"/>
    <property type="project" value="TreeGrafter"/>
</dbReference>
<evidence type="ECO:0000256" key="9">
    <source>
        <dbReference type="ARBA" id="ARBA00023098"/>
    </source>
</evidence>
<dbReference type="GO" id="GO:0005789">
    <property type="term" value="C:endoplasmic reticulum membrane"/>
    <property type="evidence" value="ECO:0007669"/>
    <property type="project" value="UniProtKB-SubCell"/>
</dbReference>
<dbReference type="GO" id="GO:0042761">
    <property type="term" value="P:very long-chain fatty acid biosynthetic process"/>
    <property type="evidence" value="ECO:0007669"/>
    <property type="project" value="TreeGrafter"/>
</dbReference>
<keyword evidence="10 13" id="KW-0472">Membrane</keyword>
<evidence type="ECO:0000313" key="14">
    <source>
        <dbReference type="EMBL" id="AKM76667.1"/>
    </source>
</evidence>
<dbReference type="PANTHER" id="PTHR11035">
    <property type="entry name" value="VERY-LONG-CHAIN (3R)-3-HYDROXYACYL-COA DEHYDRATASE"/>
    <property type="match status" value="1"/>
</dbReference>
<evidence type="ECO:0000256" key="12">
    <source>
        <dbReference type="ARBA" id="ARBA00023239"/>
    </source>
</evidence>
<sequence>MPQLSNLYLFLYNSLQSIGWALALFRVVSNFVVTKSTDGAAYASAGELICFLQTAAFLEVIHGAIGLVPSGALLPLMQWGGRTHFLLAIVNGINEVQELPSVFITFLAWSLSEVIRYPQYALSSLRHCPYWITYLRYTSFIVLYPIGVGPGEMWLMYQALPYIKEKHLYGDSLFGLPFSYYNFIQAVLLCYPFLWLKLYLHMFKQRKSKLAKQHTRKKKM</sequence>
<comment type="catalytic activity">
    <reaction evidence="13">
        <text>a very-long-chain (3R)-3-hydroxyacyl-CoA = a very-long-chain (2E)-enoyl-CoA + H2O</text>
        <dbReference type="Rhea" id="RHEA:45812"/>
        <dbReference type="ChEBI" id="CHEBI:15377"/>
        <dbReference type="ChEBI" id="CHEBI:83728"/>
        <dbReference type="ChEBI" id="CHEBI:85440"/>
        <dbReference type="EC" id="4.2.1.134"/>
    </reaction>
</comment>
<keyword evidence="13" id="KW-0256">Endoplasmic reticulum</keyword>
<comment type="similarity">
    <text evidence="3 13">Belongs to the very long-chain fatty acids dehydratase HACD family.</text>
</comment>
<evidence type="ECO:0000256" key="7">
    <source>
        <dbReference type="ARBA" id="ARBA00022832"/>
    </source>
</evidence>
<evidence type="ECO:0000256" key="8">
    <source>
        <dbReference type="ARBA" id="ARBA00022989"/>
    </source>
</evidence>
<keyword evidence="9 13" id="KW-0443">Lipid metabolism</keyword>
<feature type="transmembrane region" description="Helical" evidence="13">
    <location>
        <begin position="7"/>
        <end position="28"/>
    </location>
</feature>
<keyword evidence="5 13" id="KW-0444">Lipid biosynthesis</keyword>
<dbReference type="UniPathway" id="UPA00094"/>
<dbReference type="GO" id="GO:0030148">
    <property type="term" value="P:sphingolipid biosynthetic process"/>
    <property type="evidence" value="ECO:0007669"/>
    <property type="project" value="TreeGrafter"/>
</dbReference>
<dbReference type="EC" id="4.2.1.134" evidence="4 13"/>
<dbReference type="AlphaFoldDB" id="A0A0G4ANM8"/>
<reference evidence="14" key="1">
    <citation type="submission" date="2014-09" db="EMBL/GenBank/DDBJ databases">
        <title>Coevolution between plastid and nuclear genomes in Geraniaceae.</title>
        <authorList>
            <person name="Zhang J."/>
            <person name="Ruhlman T.A."/>
            <person name="Sabir J."/>
            <person name="Blazier J.C."/>
            <person name="Jansen R.K."/>
        </authorList>
    </citation>
    <scope>NUCLEOTIDE SEQUENCE</scope>
</reference>
<dbReference type="GO" id="GO:0102158">
    <property type="term" value="F:very-long-chain (3R)-3-hydroxyacyl-CoA dehydratase activity"/>
    <property type="evidence" value="ECO:0007669"/>
    <property type="project" value="UniProtKB-EC"/>
</dbReference>